<sequence>MDKKPETNPIPQIIRDILFIANTLIDVGLRTDGTIDRRFRDLADPKVPANSTPVEGVKSYDVTTNPCWFRVFVLDMTTKKLPVIVYYHGGGFAYYGPDSAAFDGLCRRFASMLPAIVVSASYRLIPEHRYPTQYEDGFNLLKFLDEDKNRNKLPKNADLQNCFVFGDSAGGNLAHHVCIRAAQYKFQQIKVIGLVALQPYFGGQQRAASELASENRLGLHLNQTDFYWNVFQPHSTDETWDRDHEVINVSGPRAADISGLDFPATLVVVGGRDILEDWQRNYYAWLKNSGKEAYMEEYEYTFHGFYTFPELAEAKHLISVVVKDFVNKQMNMNTRPHSRL</sequence>
<accession>A0ACB9DCL7</accession>
<organism evidence="1 2">
    <name type="scientific">Smallanthus sonchifolius</name>
    <dbReference type="NCBI Taxonomy" id="185202"/>
    <lineage>
        <taxon>Eukaryota</taxon>
        <taxon>Viridiplantae</taxon>
        <taxon>Streptophyta</taxon>
        <taxon>Embryophyta</taxon>
        <taxon>Tracheophyta</taxon>
        <taxon>Spermatophyta</taxon>
        <taxon>Magnoliopsida</taxon>
        <taxon>eudicotyledons</taxon>
        <taxon>Gunneridae</taxon>
        <taxon>Pentapetalae</taxon>
        <taxon>asterids</taxon>
        <taxon>campanulids</taxon>
        <taxon>Asterales</taxon>
        <taxon>Asteraceae</taxon>
        <taxon>Asteroideae</taxon>
        <taxon>Heliantheae alliance</taxon>
        <taxon>Millerieae</taxon>
        <taxon>Smallanthus</taxon>
    </lineage>
</organism>
<protein>
    <submittedName>
        <fullName evidence="1">Uncharacterized protein</fullName>
    </submittedName>
</protein>
<reference evidence="2" key="1">
    <citation type="journal article" date="2022" name="Mol. Ecol. Resour.">
        <title>The genomes of chicory, endive, great burdock and yacon provide insights into Asteraceae palaeo-polyploidization history and plant inulin production.</title>
        <authorList>
            <person name="Fan W."/>
            <person name="Wang S."/>
            <person name="Wang H."/>
            <person name="Wang A."/>
            <person name="Jiang F."/>
            <person name="Liu H."/>
            <person name="Zhao H."/>
            <person name="Xu D."/>
            <person name="Zhang Y."/>
        </authorList>
    </citation>
    <scope>NUCLEOTIDE SEQUENCE [LARGE SCALE GENOMIC DNA]</scope>
    <source>
        <strain evidence="2">cv. Yunnan</strain>
    </source>
</reference>
<proteinExistence type="predicted"/>
<dbReference type="Proteomes" id="UP001056120">
    <property type="component" value="Linkage Group LG19"/>
</dbReference>
<name>A0ACB9DCL7_9ASTR</name>
<evidence type="ECO:0000313" key="2">
    <source>
        <dbReference type="Proteomes" id="UP001056120"/>
    </source>
</evidence>
<dbReference type="EMBL" id="CM042036">
    <property type="protein sequence ID" value="KAI3744241.1"/>
    <property type="molecule type" value="Genomic_DNA"/>
</dbReference>
<evidence type="ECO:0000313" key="1">
    <source>
        <dbReference type="EMBL" id="KAI3744241.1"/>
    </source>
</evidence>
<reference evidence="1 2" key="2">
    <citation type="journal article" date="2022" name="Mol. Ecol. Resour.">
        <title>The genomes of chicory, endive, great burdock and yacon provide insights into Asteraceae paleo-polyploidization history and plant inulin production.</title>
        <authorList>
            <person name="Fan W."/>
            <person name="Wang S."/>
            <person name="Wang H."/>
            <person name="Wang A."/>
            <person name="Jiang F."/>
            <person name="Liu H."/>
            <person name="Zhao H."/>
            <person name="Xu D."/>
            <person name="Zhang Y."/>
        </authorList>
    </citation>
    <scope>NUCLEOTIDE SEQUENCE [LARGE SCALE GENOMIC DNA]</scope>
    <source>
        <strain evidence="2">cv. Yunnan</strain>
        <tissue evidence="1">Leaves</tissue>
    </source>
</reference>
<gene>
    <name evidence="1" type="ORF">L1987_57318</name>
</gene>
<comment type="caution">
    <text evidence="1">The sequence shown here is derived from an EMBL/GenBank/DDBJ whole genome shotgun (WGS) entry which is preliminary data.</text>
</comment>
<keyword evidence="2" id="KW-1185">Reference proteome</keyword>